<dbReference type="RefSeq" id="WP_169623520.1">
    <property type="nucleotide sequence ID" value="NZ_JABBNT010000001.1"/>
</dbReference>
<reference evidence="2 3" key="1">
    <citation type="submission" date="2020-04" db="EMBL/GenBank/DDBJ databases">
        <title>Rhodospirillaceae bacterium KN72 isolated from deep sea.</title>
        <authorList>
            <person name="Zhang D.-C."/>
        </authorList>
    </citation>
    <scope>NUCLEOTIDE SEQUENCE [LARGE SCALE GENOMIC DNA]</scope>
    <source>
        <strain evidence="2 3">KN72</strain>
    </source>
</reference>
<protein>
    <recommendedName>
        <fullName evidence="4">Tryptophan synthase subunit beta like protein</fullName>
    </recommendedName>
</protein>
<organism evidence="2 3">
    <name type="scientific">Pacificispira spongiicola</name>
    <dbReference type="NCBI Taxonomy" id="2729598"/>
    <lineage>
        <taxon>Bacteria</taxon>
        <taxon>Pseudomonadati</taxon>
        <taxon>Pseudomonadota</taxon>
        <taxon>Alphaproteobacteria</taxon>
        <taxon>Rhodospirillales</taxon>
        <taxon>Rhodospirillaceae</taxon>
        <taxon>Pacificispira</taxon>
    </lineage>
</organism>
<gene>
    <name evidence="2" type="ORF">HH303_01970</name>
</gene>
<feature type="region of interest" description="Disordered" evidence="1">
    <location>
        <begin position="1"/>
        <end position="25"/>
    </location>
</feature>
<sequence length="111" mass="12477">MPYVSRDENGKINGIGDRPSGNAKEFLPNDHPEVMQYLRGASPSVMMDRLSATDLEMARIAEDLIDVLITRNILNFTDFPVEAQKKLMARQKLRKSLSALSNLVTDEDDIL</sequence>
<name>A0A7Y0DX64_9PROT</name>
<evidence type="ECO:0000313" key="3">
    <source>
        <dbReference type="Proteomes" id="UP000539372"/>
    </source>
</evidence>
<dbReference type="Proteomes" id="UP000539372">
    <property type="component" value="Unassembled WGS sequence"/>
</dbReference>
<proteinExistence type="predicted"/>
<dbReference type="AlphaFoldDB" id="A0A7Y0DX64"/>
<keyword evidence="3" id="KW-1185">Reference proteome</keyword>
<accession>A0A7Y0DX64</accession>
<evidence type="ECO:0000256" key="1">
    <source>
        <dbReference type="SAM" id="MobiDB-lite"/>
    </source>
</evidence>
<dbReference type="EMBL" id="JABBNT010000001">
    <property type="protein sequence ID" value="NMM43226.1"/>
    <property type="molecule type" value="Genomic_DNA"/>
</dbReference>
<evidence type="ECO:0008006" key="4">
    <source>
        <dbReference type="Google" id="ProtNLM"/>
    </source>
</evidence>
<evidence type="ECO:0000313" key="2">
    <source>
        <dbReference type="EMBL" id="NMM43226.1"/>
    </source>
</evidence>
<feature type="compositionally biased region" description="Basic and acidic residues" evidence="1">
    <location>
        <begin position="1"/>
        <end position="10"/>
    </location>
</feature>
<comment type="caution">
    <text evidence="2">The sequence shown here is derived from an EMBL/GenBank/DDBJ whole genome shotgun (WGS) entry which is preliminary data.</text>
</comment>